<feature type="compositionally biased region" description="Low complexity" evidence="2">
    <location>
        <begin position="89"/>
        <end position="107"/>
    </location>
</feature>
<evidence type="ECO:0000256" key="2">
    <source>
        <dbReference type="SAM" id="MobiDB-lite"/>
    </source>
</evidence>
<dbReference type="Gene3D" id="1.10.10.60">
    <property type="entry name" value="Homeodomain-like"/>
    <property type="match status" value="1"/>
</dbReference>
<proteinExistence type="predicted"/>
<evidence type="ECO:0000313" key="4">
    <source>
        <dbReference type="Proteomes" id="UP000829401"/>
    </source>
</evidence>
<name>T0CZM5_ALIAG</name>
<dbReference type="OrthoDB" id="2845592at2"/>
<sequence>MQTVEKWASRSDAWTPDDDTRLAALVLEHIRTGSTQLKAFEEAASLLGRTPAACGYRWNGVVRKDYREEIEAAKQSRKNSTSSKSTDNAATVSEPTTVSTTSAESPVHATSESMRDVIDFLQTYDEQYHKLRAYLTQIEKEKQELAEQVESLQKQLQTQTVVLEKDVTPEQLEEDSRTLFAIMERARKLLGDTGRPHTEG</sequence>
<dbReference type="InterPro" id="IPR014243">
    <property type="entry name" value="RsfA-like"/>
</dbReference>
<keyword evidence="4" id="KW-1185">Reference proteome</keyword>
<evidence type="ECO:0000256" key="1">
    <source>
        <dbReference type="SAM" id="Coils"/>
    </source>
</evidence>
<feature type="region of interest" description="Disordered" evidence="2">
    <location>
        <begin position="73"/>
        <end position="111"/>
    </location>
</feature>
<dbReference type="EMBL" id="CP080467">
    <property type="protein sequence ID" value="UNO49790.1"/>
    <property type="molecule type" value="Genomic_DNA"/>
</dbReference>
<gene>
    <name evidence="3" type="ORF">K1I37_04580</name>
</gene>
<dbReference type="eggNOG" id="ENOG50305IT">
    <property type="taxonomic scope" value="Bacteria"/>
</dbReference>
<dbReference type="KEGG" id="aaco:K1I37_04580"/>
<evidence type="ECO:0000313" key="3">
    <source>
        <dbReference type="EMBL" id="UNO49790.1"/>
    </source>
</evidence>
<dbReference type="Proteomes" id="UP000829401">
    <property type="component" value="Chromosome"/>
</dbReference>
<reference evidence="4" key="1">
    <citation type="journal article" date="2022" name="G3 (Bethesda)">
        <title>Unveiling the complete genome sequence of Alicyclobacillus acidoterrestris DSM 3922T, a taint-producing strain.</title>
        <authorList>
            <person name="Leonardo I.C."/>
            <person name="Barreto Crespo M.T."/>
            <person name="Gaspar F.B."/>
        </authorList>
    </citation>
    <scope>NUCLEOTIDE SEQUENCE [LARGE SCALE GENOMIC DNA]</scope>
    <source>
        <strain evidence="4">DSM 3922</strain>
    </source>
</reference>
<accession>T0CZM5</accession>
<dbReference type="PANTHER" id="PTHR41302:SF2">
    <property type="entry name" value="PRESPORE SPECIFIC TRANSCRIPTIONAL ACTIVATOR RSFA"/>
    <property type="match status" value="1"/>
</dbReference>
<dbReference type="Pfam" id="PF13921">
    <property type="entry name" value="Myb_DNA-bind_6"/>
    <property type="match status" value="1"/>
</dbReference>
<dbReference type="PANTHER" id="PTHR41302">
    <property type="entry name" value="PRESPORE-SPECIFIC TRANSCRIPTIONAL REGULATOR RSFA-RELATED"/>
    <property type="match status" value="1"/>
</dbReference>
<feature type="coiled-coil region" evidence="1">
    <location>
        <begin position="121"/>
        <end position="162"/>
    </location>
</feature>
<dbReference type="AlphaFoldDB" id="T0CZM5"/>
<accession>A0A9E6ZSQ6</accession>
<protein>
    <submittedName>
        <fullName evidence="3">RsfA family transcriptional regulator</fullName>
    </submittedName>
</protein>
<feature type="compositionally biased region" description="Polar residues" evidence="2">
    <location>
        <begin position="78"/>
        <end position="88"/>
    </location>
</feature>
<dbReference type="InterPro" id="IPR009057">
    <property type="entry name" value="Homeodomain-like_sf"/>
</dbReference>
<dbReference type="RefSeq" id="WP_021297853.1">
    <property type="nucleotide sequence ID" value="NZ_AURB01000164.1"/>
</dbReference>
<dbReference type="STRING" id="1356854.N007_01260"/>
<keyword evidence="1" id="KW-0175">Coiled coil</keyword>
<organism evidence="3 4">
    <name type="scientific">Alicyclobacillus acidoterrestris (strain ATCC 49025 / DSM 3922 / CIP 106132 / NCIMB 13137 / GD3B)</name>
    <dbReference type="NCBI Taxonomy" id="1356854"/>
    <lineage>
        <taxon>Bacteria</taxon>
        <taxon>Bacillati</taxon>
        <taxon>Bacillota</taxon>
        <taxon>Bacilli</taxon>
        <taxon>Bacillales</taxon>
        <taxon>Alicyclobacillaceae</taxon>
        <taxon>Alicyclobacillus</taxon>
    </lineage>
</organism>
<dbReference type="SUPFAM" id="SSF46689">
    <property type="entry name" value="Homeodomain-like"/>
    <property type="match status" value="1"/>
</dbReference>